<dbReference type="RefSeq" id="WP_241412736.1">
    <property type="nucleotide sequence ID" value="NZ_JAKZGO010000009.1"/>
</dbReference>
<feature type="transmembrane region" description="Helical" evidence="1">
    <location>
        <begin position="9"/>
        <end position="26"/>
    </location>
</feature>
<dbReference type="Proteomes" id="UP001165430">
    <property type="component" value="Unassembled WGS sequence"/>
</dbReference>
<evidence type="ECO:0000256" key="1">
    <source>
        <dbReference type="SAM" id="Phobius"/>
    </source>
</evidence>
<feature type="transmembrane region" description="Helical" evidence="1">
    <location>
        <begin position="32"/>
        <end position="55"/>
    </location>
</feature>
<organism evidence="2 3">
    <name type="scientific">Belliella alkalica</name>
    <dbReference type="NCBI Taxonomy" id="1730871"/>
    <lineage>
        <taxon>Bacteria</taxon>
        <taxon>Pseudomonadati</taxon>
        <taxon>Bacteroidota</taxon>
        <taxon>Cytophagia</taxon>
        <taxon>Cytophagales</taxon>
        <taxon>Cyclobacteriaceae</taxon>
        <taxon>Belliella</taxon>
    </lineage>
</organism>
<accession>A0ABS9VD19</accession>
<sequence length="250" mass="29982">MKTWIKKNKFSIIISLVFFVIFYFFEKENRSYYSYIILYFGLYTFSSILPDWIVLKQVKKLIAIPAVLLLLIGPLIQVFIFIMYALVIPFVTIALIFEFFPEYLFGIDLNYSTNLYLVLITGTIFTTLFVEKIMLKINRSLNYDKPEKRKKSQMELALTLVNTERIRFLIYTLFFCYLIVFSISRLGNFEIFDTPMVNYSIFYSFVTFIAFERVITNLKLMRFSPKKFFDKLLNTWEKHDYFKNVDEKSQ</sequence>
<evidence type="ECO:0000313" key="2">
    <source>
        <dbReference type="EMBL" id="MCH7414326.1"/>
    </source>
</evidence>
<evidence type="ECO:0000313" key="3">
    <source>
        <dbReference type="Proteomes" id="UP001165430"/>
    </source>
</evidence>
<gene>
    <name evidence="2" type="ORF">MM213_12580</name>
</gene>
<protein>
    <submittedName>
        <fullName evidence="2">Uncharacterized protein</fullName>
    </submittedName>
</protein>
<dbReference type="EMBL" id="JAKZGO010000009">
    <property type="protein sequence ID" value="MCH7414326.1"/>
    <property type="molecule type" value="Genomic_DNA"/>
</dbReference>
<feature type="transmembrane region" description="Helical" evidence="1">
    <location>
        <begin position="168"/>
        <end position="187"/>
    </location>
</feature>
<name>A0ABS9VD19_9BACT</name>
<comment type="caution">
    <text evidence="2">The sequence shown here is derived from an EMBL/GenBank/DDBJ whole genome shotgun (WGS) entry which is preliminary data.</text>
</comment>
<reference evidence="2" key="1">
    <citation type="submission" date="2022-03" db="EMBL/GenBank/DDBJ databases">
        <title>De novo assembled genomes of Belliella spp. (Cyclobacteriaceae) strains.</title>
        <authorList>
            <person name="Szabo A."/>
            <person name="Korponai K."/>
            <person name="Felfoldi T."/>
        </authorList>
    </citation>
    <scope>NUCLEOTIDE SEQUENCE</scope>
    <source>
        <strain evidence="2">DSM 111903</strain>
    </source>
</reference>
<feature type="transmembrane region" description="Helical" evidence="1">
    <location>
        <begin position="67"/>
        <end position="97"/>
    </location>
</feature>
<keyword evidence="1" id="KW-1133">Transmembrane helix</keyword>
<keyword evidence="1" id="KW-0812">Transmembrane</keyword>
<proteinExistence type="predicted"/>
<feature type="transmembrane region" description="Helical" evidence="1">
    <location>
        <begin position="109"/>
        <end position="130"/>
    </location>
</feature>
<keyword evidence="1" id="KW-0472">Membrane</keyword>
<keyword evidence="3" id="KW-1185">Reference proteome</keyword>
<feature type="transmembrane region" description="Helical" evidence="1">
    <location>
        <begin position="199"/>
        <end position="218"/>
    </location>
</feature>